<feature type="transmembrane region" description="Helical" evidence="5">
    <location>
        <begin position="265"/>
        <end position="282"/>
    </location>
</feature>
<dbReference type="OrthoDB" id="9781469at2"/>
<feature type="transmembrane region" description="Helical" evidence="5">
    <location>
        <begin position="173"/>
        <end position="197"/>
    </location>
</feature>
<feature type="transmembrane region" description="Helical" evidence="5">
    <location>
        <begin position="235"/>
        <end position="253"/>
    </location>
</feature>
<keyword evidence="8" id="KW-1185">Reference proteome</keyword>
<evidence type="ECO:0000313" key="8">
    <source>
        <dbReference type="Proteomes" id="UP000483004"/>
    </source>
</evidence>
<dbReference type="GO" id="GO:0005886">
    <property type="term" value="C:plasma membrane"/>
    <property type="evidence" value="ECO:0007669"/>
    <property type="project" value="UniProtKB-SubCell"/>
</dbReference>
<dbReference type="AlphaFoldDB" id="A0A6L3VSV6"/>
<feature type="domain" description="Major facilitator superfamily (MFS) profile" evidence="6">
    <location>
        <begin position="48"/>
        <end position="482"/>
    </location>
</feature>
<evidence type="ECO:0000256" key="3">
    <source>
        <dbReference type="ARBA" id="ARBA00022989"/>
    </source>
</evidence>
<protein>
    <submittedName>
        <fullName evidence="7">MFS transporter</fullName>
    </submittedName>
</protein>
<dbReference type="Gene3D" id="1.20.1250.20">
    <property type="entry name" value="MFS general substrate transporter like domains"/>
    <property type="match status" value="1"/>
</dbReference>
<dbReference type="PROSITE" id="PS50850">
    <property type="entry name" value="MFS"/>
    <property type="match status" value="1"/>
</dbReference>
<dbReference type="InterPro" id="IPR011701">
    <property type="entry name" value="MFS"/>
</dbReference>
<dbReference type="PANTHER" id="PTHR42718">
    <property type="entry name" value="MAJOR FACILITATOR SUPERFAMILY MULTIDRUG TRANSPORTER MFSC"/>
    <property type="match status" value="1"/>
</dbReference>
<feature type="transmembrane region" description="Helical" evidence="5">
    <location>
        <begin position="366"/>
        <end position="388"/>
    </location>
</feature>
<feature type="transmembrane region" description="Helical" evidence="5">
    <location>
        <begin position="90"/>
        <end position="109"/>
    </location>
</feature>
<reference evidence="7 8" key="1">
    <citation type="submission" date="2019-09" db="EMBL/GenBank/DDBJ databases">
        <title>Actinomadura physcomitrii sp. nov., a novel actinomycete isolated from moss [Physcomitrium sphaericum (Ludw) Fuernr].</title>
        <authorList>
            <person name="Liu C."/>
            <person name="Zhuang X."/>
        </authorList>
    </citation>
    <scope>NUCLEOTIDE SEQUENCE [LARGE SCALE GENOMIC DNA]</scope>
    <source>
        <strain evidence="7 8">CYP1-1B</strain>
    </source>
</reference>
<name>A0A6L3VSV6_9ACTN</name>
<accession>A0A6L3VSV6</accession>
<dbReference type="Proteomes" id="UP000483004">
    <property type="component" value="Unassembled WGS sequence"/>
</dbReference>
<feature type="transmembrane region" description="Helical" evidence="5">
    <location>
        <begin position="139"/>
        <end position="161"/>
    </location>
</feature>
<dbReference type="InterPro" id="IPR036259">
    <property type="entry name" value="MFS_trans_sf"/>
</dbReference>
<dbReference type="PANTHER" id="PTHR42718:SF40">
    <property type="entry name" value="METHYLENOMYCIN A RESISTANCE PROTEIN"/>
    <property type="match status" value="1"/>
</dbReference>
<feature type="transmembrane region" description="Helical" evidence="5">
    <location>
        <begin position="438"/>
        <end position="456"/>
    </location>
</feature>
<organism evidence="7 8">
    <name type="scientific">Actinomadura montaniterrae</name>
    <dbReference type="NCBI Taxonomy" id="1803903"/>
    <lineage>
        <taxon>Bacteria</taxon>
        <taxon>Bacillati</taxon>
        <taxon>Actinomycetota</taxon>
        <taxon>Actinomycetes</taxon>
        <taxon>Streptosporangiales</taxon>
        <taxon>Thermomonosporaceae</taxon>
        <taxon>Actinomadura</taxon>
    </lineage>
</organism>
<dbReference type="CDD" id="cd17321">
    <property type="entry name" value="MFS_MMR_MDR_like"/>
    <property type="match status" value="1"/>
</dbReference>
<dbReference type="EMBL" id="WBMR01000045">
    <property type="protein sequence ID" value="KAB2380384.1"/>
    <property type="molecule type" value="Genomic_DNA"/>
</dbReference>
<feature type="transmembrane region" description="Helical" evidence="5">
    <location>
        <begin position="203"/>
        <end position="223"/>
    </location>
</feature>
<dbReference type="InterPro" id="IPR020846">
    <property type="entry name" value="MFS_dom"/>
</dbReference>
<evidence type="ECO:0000313" key="7">
    <source>
        <dbReference type="EMBL" id="KAB2380384.1"/>
    </source>
</evidence>
<feature type="transmembrane region" description="Helical" evidence="5">
    <location>
        <begin position="335"/>
        <end position="354"/>
    </location>
</feature>
<proteinExistence type="predicted"/>
<dbReference type="InterPro" id="IPR001958">
    <property type="entry name" value="Tet-R_TetA/multi-R_MdtG-like"/>
</dbReference>
<gene>
    <name evidence="7" type="ORF">F9B16_17970</name>
</gene>
<evidence type="ECO:0000256" key="4">
    <source>
        <dbReference type="ARBA" id="ARBA00023136"/>
    </source>
</evidence>
<dbReference type="Pfam" id="PF07690">
    <property type="entry name" value="MFS_1"/>
    <property type="match status" value="1"/>
</dbReference>
<keyword evidence="4 5" id="KW-0472">Membrane</keyword>
<evidence type="ECO:0000256" key="1">
    <source>
        <dbReference type="ARBA" id="ARBA00004651"/>
    </source>
</evidence>
<dbReference type="PRINTS" id="PR01035">
    <property type="entry name" value="TCRTETA"/>
</dbReference>
<keyword evidence="2 5" id="KW-0812">Transmembrane</keyword>
<feature type="transmembrane region" description="Helical" evidence="5">
    <location>
        <begin position="462"/>
        <end position="481"/>
    </location>
</feature>
<dbReference type="Gene3D" id="1.20.1720.10">
    <property type="entry name" value="Multidrug resistance protein D"/>
    <property type="match status" value="1"/>
</dbReference>
<feature type="transmembrane region" description="Helical" evidence="5">
    <location>
        <begin position="303"/>
        <end position="323"/>
    </location>
</feature>
<keyword evidence="3 5" id="KW-1133">Transmembrane helix</keyword>
<sequence>MDERRPLVLASQADGPSPVDGGVLMDTKTLVKPRRVADREAGRGDRAALAAGAAAAFMVFLGTTIVTLALPTMLRALHGGAAAGEWIVNAYTLTLAAGLISAGALADVLGARRVFLTGLAVVAPASAVAAAAGAVPVLIAAQLAMGAGAALLLPSSLALATSGARDASGRARAVAVWGATGGVGLAAGPLVGGVLIAAAGWRAVFLVNVVLGAAAAVVTLARVGAVPARPRRLDLGGQLTAGAAIAGLVFGMIEGPHLGWTHPAVLAAGGVFAAGVAAFALVERRAADPLLPLGLFRRAGFSGMSALGVLFNFTFYGVMFALSLLLQEVKGEPPLVAGLSFLPFTGLIALGNLVTPSLLARFGSTAALLAGELLFGGAIAAILVTGPLPQEWPLLLAMTPAGLGGGMVVAAMTTRLVESVPAALTGAATAAYNTGRQVGSSAGVAVFGPLLAGAAFATGFRIALGLAVAAVAATVPVTIALRHDTASARTR</sequence>
<comment type="subcellular location">
    <subcellularLocation>
        <location evidence="1">Cell membrane</location>
        <topology evidence="1">Multi-pass membrane protein</topology>
    </subcellularLocation>
</comment>
<feature type="transmembrane region" description="Helical" evidence="5">
    <location>
        <begin position="47"/>
        <end position="70"/>
    </location>
</feature>
<feature type="transmembrane region" description="Helical" evidence="5">
    <location>
        <begin position="114"/>
        <end position="133"/>
    </location>
</feature>
<feature type="transmembrane region" description="Helical" evidence="5">
    <location>
        <begin position="394"/>
        <end position="417"/>
    </location>
</feature>
<comment type="caution">
    <text evidence="7">The sequence shown here is derived from an EMBL/GenBank/DDBJ whole genome shotgun (WGS) entry which is preliminary data.</text>
</comment>
<evidence type="ECO:0000259" key="6">
    <source>
        <dbReference type="PROSITE" id="PS50850"/>
    </source>
</evidence>
<dbReference type="GO" id="GO:0022857">
    <property type="term" value="F:transmembrane transporter activity"/>
    <property type="evidence" value="ECO:0007669"/>
    <property type="project" value="InterPro"/>
</dbReference>
<evidence type="ECO:0000256" key="2">
    <source>
        <dbReference type="ARBA" id="ARBA00022692"/>
    </source>
</evidence>
<dbReference type="SUPFAM" id="SSF103473">
    <property type="entry name" value="MFS general substrate transporter"/>
    <property type="match status" value="1"/>
</dbReference>
<evidence type="ECO:0000256" key="5">
    <source>
        <dbReference type="SAM" id="Phobius"/>
    </source>
</evidence>